<dbReference type="OrthoDB" id="2554267at2"/>
<dbReference type="Pfam" id="PF26079">
    <property type="entry name" value="Baseplate_J_C"/>
    <property type="match status" value="1"/>
</dbReference>
<evidence type="ECO:0000313" key="6">
    <source>
        <dbReference type="Proteomes" id="UP000430670"/>
    </source>
</evidence>
<comment type="caution">
    <text evidence="5">The sequence shown here is derived from an EMBL/GenBank/DDBJ whole genome shotgun (WGS) entry which is preliminary data.</text>
</comment>
<dbReference type="InterPro" id="IPR058530">
    <property type="entry name" value="Baseplate_J-like_C"/>
</dbReference>
<evidence type="ECO:0000259" key="2">
    <source>
        <dbReference type="Pfam" id="PF04865"/>
    </source>
</evidence>
<proteinExistence type="inferred from homology"/>
<dbReference type="PANTHER" id="PTHR37829">
    <property type="entry name" value="PHAGE-LIKE ELEMENT PBSX PROTEIN XKDT"/>
    <property type="match status" value="1"/>
</dbReference>
<protein>
    <submittedName>
        <fullName evidence="5">Baseplate j family protein</fullName>
    </submittedName>
</protein>
<name>A0A6I3SFD9_HELMO</name>
<dbReference type="Proteomes" id="UP000430670">
    <property type="component" value="Unassembled WGS sequence"/>
</dbReference>
<dbReference type="InterPro" id="IPR058531">
    <property type="entry name" value="Baseplate_J_M"/>
</dbReference>
<comment type="similarity">
    <text evidence="1">Belongs to the Mu gp47/PBSX XkdT family.</text>
</comment>
<dbReference type="AlphaFoldDB" id="A0A6I3SFD9"/>
<dbReference type="PANTHER" id="PTHR37829:SF3">
    <property type="entry name" value="PROTEIN JAYE-RELATED"/>
    <property type="match status" value="1"/>
</dbReference>
<dbReference type="InterPro" id="IPR006949">
    <property type="entry name" value="Barrel_Baseplate_J-like"/>
</dbReference>
<keyword evidence="6" id="KW-1185">Reference proteome</keyword>
<accession>A0A6I3SFD9</accession>
<organism evidence="5 6">
    <name type="scientific">Heliobacterium mobile</name>
    <name type="common">Heliobacillus mobilis</name>
    <dbReference type="NCBI Taxonomy" id="28064"/>
    <lineage>
        <taxon>Bacteria</taxon>
        <taxon>Bacillati</taxon>
        <taxon>Bacillota</taxon>
        <taxon>Clostridia</taxon>
        <taxon>Eubacteriales</taxon>
        <taxon>Heliobacteriaceae</taxon>
        <taxon>Heliobacterium</taxon>
    </lineage>
</organism>
<evidence type="ECO:0000259" key="4">
    <source>
        <dbReference type="Pfam" id="PF26079"/>
    </source>
</evidence>
<feature type="domain" description="Baseplate J-like C-terminal" evidence="4">
    <location>
        <begin position="280"/>
        <end position="364"/>
    </location>
</feature>
<dbReference type="RefSeq" id="WP_155474843.1">
    <property type="nucleotide sequence ID" value="NZ_WNKU01000001.1"/>
</dbReference>
<dbReference type="InterPro" id="IPR052399">
    <property type="entry name" value="Phage_Baseplate_Assmbl_Protein"/>
</dbReference>
<reference evidence="5 6" key="1">
    <citation type="submission" date="2019-11" db="EMBL/GenBank/DDBJ databases">
        <title>Whole-genome sequence of a the green, strictly anaerobic photosynthetic bacterium Heliobacillus mobilis DSM 6151.</title>
        <authorList>
            <person name="Kyndt J.A."/>
            <person name="Meyer T.E."/>
        </authorList>
    </citation>
    <scope>NUCLEOTIDE SEQUENCE [LARGE SCALE GENOMIC DNA]</scope>
    <source>
        <strain evidence="5 6">DSM 6151</strain>
    </source>
</reference>
<sequence>MQLQLPDFLKEESEEAIMRRMLARIPADIDKSPGSFIWDALAPMAAELAQVKIEMGRMLNRAFIQSDDCYGPYVKMIAATRGLIPKSCTNATGILHVSGVPGTLIPEGTIAATTADLQRKIPSILFRTKEDGYIGEDGTIDIAIEALEAGVTGNVAAEKIVLLLSPISGVSAVTNISPTSGGTPDENDTELKARFFELVQKPITSGNVYHYLHWAKEVPGVGGAKVFPLWNGPGTVKVAVIDANKEPASTELVERVYYHIEQLRPIGASVTVSSAKAMSINITGTLVLENTTTLEVIKTAFTEACVCFFRTIAFQTNSVSIAKVGSLLLSIPGVIDYSDMKMNDSLGNVALGEDGVPVLGLVSFVT</sequence>
<feature type="domain" description="Baseplate protein J-like barrel" evidence="2">
    <location>
        <begin position="95"/>
        <end position="182"/>
    </location>
</feature>
<gene>
    <name evidence="5" type="ORF">GJ688_02075</name>
</gene>
<feature type="domain" description="Baseplate J-like central" evidence="3">
    <location>
        <begin position="204"/>
        <end position="273"/>
    </location>
</feature>
<dbReference type="Pfam" id="PF04865">
    <property type="entry name" value="Baseplate_J"/>
    <property type="match status" value="1"/>
</dbReference>
<dbReference type="Pfam" id="PF26078">
    <property type="entry name" value="Baseplate_J_M"/>
    <property type="match status" value="1"/>
</dbReference>
<evidence type="ECO:0000313" key="5">
    <source>
        <dbReference type="EMBL" id="MTV47770.1"/>
    </source>
</evidence>
<evidence type="ECO:0000259" key="3">
    <source>
        <dbReference type="Pfam" id="PF26078"/>
    </source>
</evidence>
<evidence type="ECO:0000256" key="1">
    <source>
        <dbReference type="ARBA" id="ARBA00038087"/>
    </source>
</evidence>
<dbReference type="EMBL" id="WNKU01000001">
    <property type="protein sequence ID" value="MTV47770.1"/>
    <property type="molecule type" value="Genomic_DNA"/>
</dbReference>